<sequence length="387" mass="41270">MIDLGPDTARPLTVLQLVPTLESGGVERGAIEIVKALSAAGHRALVVSAGGRMEPQLRRAGGEFIRMDIGSKNPLTIWQNARALQHIIEEQGVDIVHARSRAPAWAGWRAAKATGTRFVTTYHGVYNEGDLPFKRWYNSVMARGNPVIAVSGHVAQVVQQRHGIDASRIVTIPRGADIHSFAEEAVTSERTVSLAQAWGVIDDARPIVMLPGRLTRWKGAEDLIAAAALLKQRDAGFDMQIVLVGDDAGSGYRGTLEHAVRNADLAGAVRMVGHCADMEAAYKLAAVVVSASREPEAFGRVAVEAQAMGRPVIATAHGGSLETVEDGVTGWLYPPGDVEALADAVQAALSLDDSARAHMGLAARARIRSRFTVEMMQQATLAVYEGG</sequence>
<organism evidence="3 4">
    <name type="scientific">Pontivivens nitratireducens</name>
    <dbReference type="NCBI Taxonomy" id="2758038"/>
    <lineage>
        <taxon>Bacteria</taxon>
        <taxon>Pseudomonadati</taxon>
        <taxon>Pseudomonadota</taxon>
        <taxon>Alphaproteobacteria</taxon>
        <taxon>Rhodobacterales</taxon>
        <taxon>Paracoccaceae</taxon>
        <taxon>Pontivivens</taxon>
    </lineage>
</organism>
<dbReference type="Gene3D" id="3.40.50.2000">
    <property type="entry name" value="Glycogen Phosphorylase B"/>
    <property type="match status" value="2"/>
</dbReference>
<reference evidence="3 4" key="1">
    <citation type="submission" date="2020-03" db="EMBL/GenBank/DDBJ databases">
        <title>Complete genome sequence of Monaibacterium sp. ALG8 with diverse plasmids.</title>
        <authorList>
            <person name="Sun C."/>
        </authorList>
    </citation>
    <scope>NUCLEOTIDE SEQUENCE [LARGE SCALE GENOMIC DNA]</scope>
    <source>
        <strain evidence="3 4">ALG8</strain>
    </source>
</reference>
<dbReference type="Proteomes" id="UP000500791">
    <property type="component" value="Chromosome"/>
</dbReference>
<dbReference type="InterPro" id="IPR001296">
    <property type="entry name" value="Glyco_trans_1"/>
</dbReference>
<dbReference type="GO" id="GO:0016758">
    <property type="term" value="F:hexosyltransferase activity"/>
    <property type="evidence" value="ECO:0007669"/>
    <property type="project" value="TreeGrafter"/>
</dbReference>
<dbReference type="InterPro" id="IPR050194">
    <property type="entry name" value="Glycosyltransferase_grp1"/>
</dbReference>
<dbReference type="EMBL" id="CP049811">
    <property type="protein sequence ID" value="QIK42063.1"/>
    <property type="molecule type" value="Genomic_DNA"/>
</dbReference>
<dbReference type="PANTHER" id="PTHR45947">
    <property type="entry name" value="SULFOQUINOVOSYL TRANSFERASE SQD2"/>
    <property type="match status" value="1"/>
</dbReference>
<dbReference type="Pfam" id="PF00534">
    <property type="entry name" value="Glycos_transf_1"/>
    <property type="match status" value="1"/>
</dbReference>
<dbReference type="CDD" id="cd03819">
    <property type="entry name" value="GT4_WavL-like"/>
    <property type="match status" value="1"/>
</dbReference>
<evidence type="ECO:0000313" key="3">
    <source>
        <dbReference type="EMBL" id="QIK42063.1"/>
    </source>
</evidence>
<dbReference type="KEGG" id="mon:G8E03_08440"/>
<dbReference type="SUPFAM" id="SSF53756">
    <property type="entry name" value="UDP-Glycosyltransferase/glycogen phosphorylase"/>
    <property type="match status" value="1"/>
</dbReference>
<keyword evidence="4" id="KW-1185">Reference proteome</keyword>
<feature type="domain" description="Glycosyl transferase family 1" evidence="1">
    <location>
        <begin position="201"/>
        <end position="365"/>
    </location>
</feature>
<gene>
    <name evidence="3" type="ORF">G8E03_08440</name>
</gene>
<dbReference type="PANTHER" id="PTHR45947:SF3">
    <property type="entry name" value="SULFOQUINOVOSYL TRANSFERASE SQD2"/>
    <property type="match status" value="1"/>
</dbReference>
<accession>A0A6G7VPQ3</accession>
<dbReference type="Pfam" id="PF13439">
    <property type="entry name" value="Glyco_transf_4"/>
    <property type="match status" value="1"/>
</dbReference>
<dbReference type="AlphaFoldDB" id="A0A6G7VPQ3"/>
<evidence type="ECO:0000313" key="4">
    <source>
        <dbReference type="Proteomes" id="UP000500791"/>
    </source>
</evidence>
<evidence type="ECO:0000259" key="2">
    <source>
        <dbReference type="Pfam" id="PF13439"/>
    </source>
</evidence>
<dbReference type="InterPro" id="IPR028098">
    <property type="entry name" value="Glyco_trans_4-like_N"/>
</dbReference>
<proteinExistence type="predicted"/>
<keyword evidence="3" id="KW-0808">Transferase</keyword>
<evidence type="ECO:0000259" key="1">
    <source>
        <dbReference type="Pfam" id="PF00534"/>
    </source>
</evidence>
<name>A0A6G7VPQ3_9RHOB</name>
<protein>
    <submittedName>
        <fullName evidence="3">Glycosyltransferase family 4 protein</fullName>
    </submittedName>
</protein>
<feature type="domain" description="Glycosyltransferase subfamily 4-like N-terminal" evidence="2">
    <location>
        <begin position="24"/>
        <end position="178"/>
    </location>
</feature>